<dbReference type="GO" id="GO:0016651">
    <property type="term" value="F:oxidoreductase activity, acting on NAD(P)H"/>
    <property type="evidence" value="ECO:0007669"/>
    <property type="project" value="UniProtKB-ARBA"/>
</dbReference>
<dbReference type="Proteomes" id="UP000823906">
    <property type="component" value="Unassembled WGS sequence"/>
</dbReference>
<dbReference type="InterPro" id="IPR008254">
    <property type="entry name" value="Flavodoxin/NO_synth"/>
</dbReference>
<dbReference type="PROSITE" id="PS51318">
    <property type="entry name" value="TAT"/>
    <property type="match status" value="1"/>
</dbReference>
<name>A0A9D2P8Y3_9FIRM</name>
<dbReference type="PANTHER" id="PTHR39201">
    <property type="entry name" value="EXPORTED PROTEIN-RELATED"/>
    <property type="match status" value="1"/>
</dbReference>
<evidence type="ECO:0000313" key="4">
    <source>
        <dbReference type="Proteomes" id="UP000823906"/>
    </source>
</evidence>
<accession>A0A9D2P8Y3</accession>
<keyword evidence="1" id="KW-0732">Signal</keyword>
<reference evidence="3" key="1">
    <citation type="journal article" date="2021" name="PeerJ">
        <title>Extensive microbial diversity within the chicken gut microbiome revealed by metagenomics and culture.</title>
        <authorList>
            <person name="Gilroy R."/>
            <person name="Ravi A."/>
            <person name="Getino M."/>
            <person name="Pursley I."/>
            <person name="Horton D.L."/>
            <person name="Alikhan N.F."/>
            <person name="Baker D."/>
            <person name="Gharbi K."/>
            <person name="Hall N."/>
            <person name="Watson M."/>
            <person name="Adriaenssens E.M."/>
            <person name="Foster-Nyarko E."/>
            <person name="Jarju S."/>
            <person name="Secka A."/>
            <person name="Antonio M."/>
            <person name="Oren A."/>
            <person name="Chaudhuri R.R."/>
            <person name="La Ragione R."/>
            <person name="Hildebrand F."/>
            <person name="Pallen M.J."/>
        </authorList>
    </citation>
    <scope>NUCLEOTIDE SEQUENCE</scope>
    <source>
        <strain evidence="3">ChiSjej5B23-2810</strain>
    </source>
</reference>
<protein>
    <submittedName>
        <fullName evidence="3">Twin-arginine translocation signal domain-containing protein</fullName>
    </submittedName>
</protein>
<comment type="caution">
    <text evidence="3">The sequence shown here is derived from an EMBL/GenBank/DDBJ whole genome shotgun (WGS) entry which is preliminary data.</text>
</comment>
<dbReference type="GO" id="GO:0010181">
    <property type="term" value="F:FMN binding"/>
    <property type="evidence" value="ECO:0007669"/>
    <property type="project" value="InterPro"/>
</dbReference>
<proteinExistence type="predicted"/>
<reference evidence="3" key="2">
    <citation type="submission" date="2021-04" db="EMBL/GenBank/DDBJ databases">
        <authorList>
            <person name="Gilroy R."/>
        </authorList>
    </citation>
    <scope>NUCLEOTIDE SEQUENCE</scope>
    <source>
        <strain evidence="3">ChiSjej5B23-2810</strain>
    </source>
</reference>
<dbReference type="SUPFAM" id="SSF52218">
    <property type="entry name" value="Flavoproteins"/>
    <property type="match status" value="1"/>
</dbReference>
<dbReference type="Gene3D" id="3.40.50.360">
    <property type="match status" value="1"/>
</dbReference>
<organism evidence="3 4">
    <name type="scientific">Candidatus Faecalibacterium faecigallinarum</name>
    <dbReference type="NCBI Taxonomy" id="2838577"/>
    <lineage>
        <taxon>Bacteria</taxon>
        <taxon>Bacillati</taxon>
        <taxon>Bacillota</taxon>
        <taxon>Clostridia</taxon>
        <taxon>Eubacteriales</taxon>
        <taxon>Oscillospiraceae</taxon>
        <taxon>Faecalibacterium</taxon>
    </lineage>
</organism>
<feature type="domain" description="Flavodoxin-like" evidence="2">
    <location>
        <begin position="62"/>
        <end position="214"/>
    </location>
</feature>
<feature type="signal peptide" evidence="1">
    <location>
        <begin position="1"/>
        <end position="24"/>
    </location>
</feature>
<dbReference type="AlphaFoldDB" id="A0A9D2P8Y3"/>
<gene>
    <name evidence="3" type="ORF">H9703_03655</name>
</gene>
<sequence>MKRRDFLKLSAAAALTGMAAACGAAPSASASFAPAASSAASTPASSAASSAAASSGAGTGRTLVACYSATGHTAAVAGYIADATGADLFLLQPVDPYTDEELDYNDSGSRVSQEHADPSLQTVELEAVTPEGWADYDTVFVGCPIWWGRAGWPVNGFVTGNDFSGKRVIPFCTSASSGLGSSAENLAQLAGSGDWQEGMRFSASASESDVAEWLAGLAL</sequence>
<dbReference type="InterPro" id="IPR029039">
    <property type="entry name" value="Flavoprotein-like_sf"/>
</dbReference>
<evidence type="ECO:0000313" key="3">
    <source>
        <dbReference type="EMBL" id="HJC45218.1"/>
    </source>
</evidence>
<dbReference type="PANTHER" id="PTHR39201:SF1">
    <property type="entry name" value="FLAVODOXIN-LIKE DOMAIN-CONTAINING PROTEIN"/>
    <property type="match status" value="1"/>
</dbReference>
<feature type="chain" id="PRO_5038350343" evidence="1">
    <location>
        <begin position="25"/>
        <end position="219"/>
    </location>
</feature>
<dbReference type="PROSITE" id="PS51257">
    <property type="entry name" value="PROKAR_LIPOPROTEIN"/>
    <property type="match status" value="1"/>
</dbReference>
<evidence type="ECO:0000256" key="1">
    <source>
        <dbReference type="SAM" id="SignalP"/>
    </source>
</evidence>
<dbReference type="InterPro" id="IPR006311">
    <property type="entry name" value="TAT_signal"/>
</dbReference>
<evidence type="ECO:0000259" key="2">
    <source>
        <dbReference type="Pfam" id="PF12682"/>
    </source>
</evidence>
<dbReference type="Pfam" id="PF12682">
    <property type="entry name" value="Flavodoxin_4"/>
    <property type="match status" value="1"/>
</dbReference>
<dbReference type="EMBL" id="DWWN01000031">
    <property type="protein sequence ID" value="HJC45218.1"/>
    <property type="molecule type" value="Genomic_DNA"/>
</dbReference>